<evidence type="ECO:0000313" key="1">
    <source>
        <dbReference type="EMBL" id="CAB4568270.1"/>
    </source>
</evidence>
<dbReference type="Pfam" id="PF08811">
    <property type="entry name" value="DUF1800"/>
    <property type="match status" value="1"/>
</dbReference>
<name>A0A6J6DVQ2_9ZZZZ</name>
<dbReference type="InterPro" id="IPR014917">
    <property type="entry name" value="DUF1800"/>
</dbReference>
<sequence>MADPADIAHLLRRTEFVARPARVTALSALTLEQAVDDVLNVSLNGSPTVPSSIAVHNSTSGWEQYVEAVNWWLDAMVTRPRPFQERMALFWHGHFTSSWWDGIGRSDHMMAQNQLFRTQGLGNFRALTQAMALQPAMLVYLNNNDNRREAPNQNFARELMELFTLGVGNYTEADVEASSRAWTGFNADWPEYQYQFHPTRHDSGNKTFFGTTRAWTGPQIIDEILRDNPPKKEVAARFIVRKLWDAFAHPGAPAPVVDALAAVFLSTDLDIRATMRALLLRPEFYGTTARQGLVRTPIEWMVALLEATGLVANDLGASWMGERLGQSVYNPPNVAGWKHNAYWLTTSTLSARGQMARNVTWRIRTQPAFANLASMTPAAAVDHVAAYFRIAPLSTASRDAMVTTYQNERTRTSWAAPVSLLTMAMLAPEMHMA</sequence>
<gene>
    <name evidence="1" type="ORF">UFOPK1493_02226</name>
</gene>
<proteinExistence type="predicted"/>
<organism evidence="1">
    <name type="scientific">freshwater metagenome</name>
    <dbReference type="NCBI Taxonomy" id="449393"/>
    <lineage>
        <taxon>unclassified sequences</taxon>
        <taxon>metagenomes</taxon>
        <taxon>ecological metagenomes</taxon>
    </lineage>
</organism>
<protein>
    <submittedName>
        <fullName evidence="1">Unannotated protein</fullName>
    </submittedName>
</protein>
<accession>A0A6J6DVQ2</accession>
<dbReference type="AlphaFoldDB" id="A0A6J6DVQ2"/>
<reference evidence="1" key="1">
    <citation type="submission" date="2020-05" db="EMBL/GenBank/DDBJ databases">
        <authorList>
            <person name="Chiriac C."/>
            <person name="Salcher M."/>
            <person name="Ghai R."/>
            <person name="Kavagutti S V."/>
        </authorList>
    </citation>
    <scope>NUCLEOTIDE SEQUENCE</scope>
</reference>
<dbReference type="EMBL" id="CAEZSR010000084">
    <property type="protein sequence ID" value="CAB4568270.1"/>
    <property type="molecule type" value="Genomic_DNA"/>
</dbReference>